<sequence>MIRKILPLLLITFLLTSCRNDDDNVDFDTIGQTFEISNVDFISPDGFQAFVNVVVPNNISVFESDVPLVYVLDPAASAANGVDVFEPLPRTFFFDNGGFAQYRFNFIFDDATGIFDLDLVLESDDFDSLGNDFTQNQIFRIVIVPSEFAETHNTDNLNTVLSDLNLD</sequence>
<organism evidence="1 2">
    <name type="scientific">Dokdonia ponticola</name>
    <dbReference type="NCBI Taxonomy" id="2041041"/>
    <lineage>
        <taxon>Bacteria</taxon>
        <taxon>Pseudomonadati</taxon>
        <taxon>Bacteroidota</taxon>
        <taxon>Flavobacteriia</taxon>
        <taxon>Flavobacteriales</taxon>
        <taxon>Flavobacteriaceae</taxon>
        <taxon>Dokdonia</taxon>
    </lineage>
</organism>
<keyword evidence="2" id="KW-1185">Reference proteome</keyword>
<accession>A0ABV9I0H5</accession>
<comment type="caution">
    <text evidence="1">The sequence shown here is derived from an EMBL/GenBank/DDBJ whole genome shotgun (WGS) entry which is preliminary data.</text>
</comment>
<name>A0ABV9I0H5_9FLAO</name>
<proteinExistence type="predicted"/>
<protein>
    <recommendedName>
        <fullName evidence="3">Dihydrolipoamide dehydrogenase</fullName>
    </recommendedName>
</protein>
<evidence type="ECO:0000313" key="2">
    <source>
        <dbReference type="Proteomes" id="UP001596043"/>
    </source>
</evidence>
<evidence type="ECO:0000313" key="1">
    <source>
        <dbReference type="EMBL" id="MFC4635622.1"/>
    </source>
</evidence>
<gene>
    <name evidence="1" type="ORF">ACFO3O_17050</name>
</gene>
<evidence type="ECO:0008006" key="3">
    <source>
        <dbReference type="Google" id="ProtNLM"/>
    </source>
</evidence>
<dbReference type="PROSITE" id="PS51257">
    <property type="entry name" value="PROKAR_LIPOPROTEIN"/>
    <property type="match status" value="1"/>
</dbReference>
<reference evidence="2" key="1">
    <citation type="journal article" date="2019" name="Int. J. Syst. Evol. Microbiol.">
        <title>The Global Catalogue of Microorganisms (GCM) 10K type strain sequencing project: providing services to taxonomists for standard genome sequencing and annotation.</title>
        <authorList>
            <consortium name="The Broad Institute Genomics Platform"/>
            <consortium name="The Broad Institute Genome Sequencing Center for Infectious Disease"/>
            <person name="Wu L."/>
            <person name="Ma J."/>
        </authorList>
    </citation>
    <scope>NUCLEOTIDE SEQUENCE [LARGE SCALE GENOMIC DNA]</scope>
    <source>
        <strain evidence="2">YJ-61-S</strain>
    </source>
</reference>
<dbReference type="Proteomes" id="UP001596043">
    <property type="component" value="Unassembled WGS sequence"/>
</dbReference>
<dbReference type="RefSeq" id="WP_379981028.1">
    <property type="nucleotide sequence ID" value="NZ_JBHSFV010000011.1"/>
</dbReference>
<dbReference type="EMBL" id="JBHSFV010000011">
    <property type="protein sequence ID" value="MFC4635622.1"/>
    <property type="molecule type" value="Genomic_DNA"/>
</dbReference>